<dbReference type="InterPro" id="IPR036028">
    <property type="entry name" value="SH3-like_dom_sf"/>
</dbReference>
<feature type="region of interest" description="Disordered" evidence="9">
    <location>
        <begin position="38"/>
        <end position="104"/>
    </location>
</feature>
<dbReference type="OrthoDB" id="10038642at2759"/>
<evidence type="ECO:0000256" key="2">
    <source>
        <dbReference type="ARBA" id="ARBA00022443"/>
    </source>
</evidence>
<dbReference type="InterPro" id="IPR047163">
    <property type="entry name" value="ASPP1/2"/>
</dbReference>
<comment type="caution">
    <text evidence="11">The sequence shown here is derived from an EMBL/GenBank/DDBJ whole genome shotgun (WGS) entry which is preliminary data.</text>
</comment>
<feature type="compositionally biased region" description="Polar residues" evidence="9">
    <location>
        <begin position="44"/>
        <end position="54"/>
    </location>
</feature>
<feature type="repeat" description="ANK" evidence="7">
    <location>
        <begin position="599"/>
        <end position="631"/>
    </location>
</feature>
<feature type="compositionally biased region" description="Polar residues" evidence="9">
    <location>
        <begin position="223"/>
        <end position="240"/>
    </location>
</feature>
<gene>
    <name evidence="11" type="ORF">COCON_G00074250</name>
</gene>
<keyword evidence="5 7" id="KW-0040">ANK repeat</keyword>
<dbReference type="SMART" id="SM00326">
    <property type="entry name" value="SH3"/>
    <property type="match status" value="1"/>
</dbReference>
<keyword evidence="12" id="KW-1185">Reference proteome</keyword>
<dbReference type="PROSITE" id="PS50297">
    <property type="entry name" value="ANK_REP_REGION"/>
    <property type="match status" value="2"/>
</dbReference>
<evidence type="ECO:0000313" key="12">
    <source>
        <dbReference type="Proteomes" id="UP001152803"/>
    </source>
</evidence>
<dbReference type="PANTHER" id="PTHR24131:SF17">
    <property type="entry name" value="RELA-ASSOCIATED INHIBITOR ISOFORM X1"/>
    <property type="match status" value="1"/>
</dbReference>
<accession>A0A9Q1DNC7</accession>
<evidence type="ECO:0000259" key="10">
    <source>
        <dbReference type="PROSITE" id="PS50002"/>
    </source>
</evidence>
<comment type="subcellular location">
    <subcellularLocation>
        <location evidence="1">Nucleus</location>
    </subcellularLocation>
</comment>
<dbReference type="Pfam" id="PF00018">
    <property type="entry name" value="SH3_1"/>
    <property type="match status" value="1"/>
</dbReference>
<feature type="repeat" description="ANK" evidence="7">
    <location>
        <begin position="566"/>
        <end position="598"/>
    </location>
</feature>
<evidence type="ECO:0000256" key="5">
    <source>
        <dbReference type="ARBA" id="ARBA00023043"/>
    </source>
</evidence>
<dbReference type="GO" id="GO:0042981">
    <property type="term" value="P:regulation of apoptotic process"/>
    <property type="evidence" value="ECO:0007669"/>
    <property type="project" value="InterPro"/>
</dbReference>
<dbReference type="FunFam" id="1.25.40.20:FF:000008">
    <property type="entry name" value="Apoptosis-stimulating of p53 protein 2 isoform 1"/>
    <property type="match status" value="1"/>
</dbReference>
<evidence type="ECO:0000313" key="11">
    <source>
        <dbReference type="EMBL" id="KAJ8275673.1"/>
    </source>
</evidence>
<dbReference type="SMART" id="SM00248">
    <property type="entry name" value="ANK"/>
    <property type="match status" value="2"/>
</dbReference>
<dbReference type="InterPro" id="IPR001452">
    <property type="entry name" value="SH3_domain"/>
</dbReference>
<keyword evidence="4" id="KW-0677">Repeat</keyword>
<keyword evidence="2 8" id="KW-0728">SH3 domain</keyword>
<dbReference type="GO" id="GO:0002039">
    <property type="term" value="F:p53 binding"/>
    <property type="evidence" value="ECO:0007669"/>
    <property type="project" value="InterPro"/>
</dbReference>
<proteinExistence type="predicted"/>
<evidence type="ECO:0000256" key="3">
    <source>
        <dbReference type="ARBA" id="ARBA00022703"/>
    </source>
</evidence>
<sequence length="746" mass="81506">MNPEVCSSSSVLFHMLSSDLNASMATADDLSREFDSLMKECSSDGESQLDTVPSISREIRQTSPKASSPTSSKSEEDPGSPRPPSNAPTLLVTDASPRSQSSLAYDSKSLLSPFPVFSPPCQLTPPLSRNGRLSPSCGLQSLSRQAPSPQARKRIFQYDTVPRDRPGSPFLERSSPPCPSPLAMDQSFHLRPHPSPMSPYPSSTIRSPRTERRTAPHLLAISHSGSLPRSFGSQNQTASPTARRKIPAEWSENDVDMAYGRKPQHLYEKAERLRAYGSLESPPPGFSKFQPQSSLPRNIRLNPLHPERSSSPAVPLSPYGSPTLSRNFCPPPSVPRPRWHHPVPLSVIMRAQRPLGVLVTRHPRVMALEGDGSPYLQHALLHPGQTAATEQRQPARQGPEKEEGGLGATPRPRSPTSLPALAPDAPGCPELLLLRSEIPRALKRRGSLTQPLPLVHRRQYQQMIHKLFSRKDLHHKGEPGSESSSSSEGEESPKAAAASLPIPVLVTSQHKGLQSILKRPLNRRRCRHRARLNPLVLLLDGALIGELDTVQRAVREMSDPSQPNEEGVTALHNAICGGHYSIVDFLVQIGANVSAPDSHGWTPLHCAAACNDRSMCEYLVRSGAAVLSVTEGDGATAVEKCDPYAAGFEECTAFLRGVEEAMGVENGGVLYALWEYPAQAPDELSFQEGDTVTVKNKQDGAEWWRASLGNREGFVPSNYFALFPKVRQRSLLDQNQKGPNQELSEC</sequence>
<dbReference type="GO" id="GO:0005634">
    <property type="term" value="C:nucleus"/>
    <property type="evidence" value="ECO:0007669"/>
    <property type="project" value="UniProtKB-SubCell"/>
</dbReference>
<organism evidence="11 12">
    <name type="scientific">Conger conger</name>
    <name type="common">Conger eel</name>
    <name type="synonym">Muraena conger</name>
    <dbReference type="NCBI Taxonomy" id="82655"/>
    <lineage>
        <taxon>Eukaryota</taxon>
        <taxon>Metazoa</taxon>
        <taxon>Chordata</taxon>
        <taxon>Craniata</taxon>
        <taxon>Vertebrata</taxon>
        <taxon>Euteleostomi</taxon>
        <taxon>Actinopterygii</taxon>
        <taxon>Neopterygii</taxon>
        <taxon>Teleostei</taxon>
        <taxon>Anguilliformes</taxon>
        <taxon>Congridae</taxon>
        <taxon>Conger</taxon>
    </lineage>
</organism>
<dbReference type="SUPFAM" id="SSF50044">
    <property type="entry name" value="SH3-domain"/>
    <property type="match status" value="1"/>
</dbReference>
<dbReference type="PRINTS" id="PR00452">
    <property type="entry name" value="SH3DOMAIN"/>
</dbReference>
<dbReference type="SUPFAM" id="SSF48403">
    <property type="entry name" value="Ankyrin repeat"/>
    <property type="match status" value="1"/>
</dbReference>
<keyword evidence="3" id="KW-0053">Apoptosis</keyword>
<feature type="region of interest" description="Disordered" evidence="9">
    <location>
        <begin position="385"/>
        <end position="424"/>
    </location>
</feature>
<dbReference type="Proteomes" id="UP001152803">
    <property type="component" value="Unassembled WGS sequence"/>
</dbReference>
<dbReference type="EMBL" id="JAFJMO010000005">
    <property type="protein sequence ID" value="KAJ8275673.1"/>
    <property type="molecule type" value="Genomic_DNA"/>
</dbReference>
<evidence type="ECO:0000256" key="6">
    <source>
        <dbReference type="ARBA" id="ARBA00023242"/>
    </source>
</evidence>
<feature type="compositionally biased region" description="Low complexity" evidence="9">
    <location>
        <begin position="62"/>
        <end position="72"/>
    </location>
</feature>
<dbReference type="AlphaFoldDB" id="A0A9Q1DNC7"/>
<evidence type="ECO:0000256" key="8">
    <source>
        <dbReference type="PROSITE-ProRule" id="PRU00192"/>
    </source>
</evidence>
<feature type="region of interest" description="Disordered" evidence="9">
    <location>
        <begin position="282"/>
        <end position="319"/>
    </location>
</feature>
<feature type="compositionally biased region" description="Polar residues" evidence="9">
    <location>
        <begin position="125"/>
        <end position="148"/>
    </location>
</feature>
<dbReference type="InterPro" id="IPR036770">
    <property type="entry name" value="Ankyrin_rpt-contain_sf"/>
</dbReference>
<evidence type="ECO:0000256" key="4">
    <source>
        <dbReference type="ARBA" id="ARBA00022737"/>
    </source>
</evidence>
<dbReference type="Pfam" id="PF12796">
    <property type="entry name" value="Ank_2"/>
    <property type="match status" value="1"/>
</dbReference>
<protein>
    <recommendedName>
        <fullName evidence="10">SH3 domain-containing protein</fullName>
    </recommendedName>
</protein>
<feature type="compositionally biased region" description="Basic and acidic residues" evidence="9">
    <location>
        <begin position="470"/>
        <end position="479"/>
    </location>
</feature>
<dbReference type="PANTHER" id="PTHR24131">
    <property type="entry name" value="APOPTOSIS-STIMULATING OF P53 PROTEIN"/>
    <property type="match status" value="1"/>
</dbReference>
<evidence type="ECO:0000256" key="1">
    <source>
        <dbReference type="ARBA" id="ARBA00004123"/>
    </source>
</evidence>
<dbReference type="InterPro" id="IPR002110">
    <property type="entry name" value="Ankyrin_rpt"/>
</dbReference>
<dbReference type="PROSITE" id="PS50002">
    <property type="entry name" value="SH3"/>
    <property type="match status" value="1"/>
</dbReference>
<name>A0A9Q1DNC7_CONCO</name>
<keyword evidence="6" id="KW-0539">Nucleus</keyword>
<reference evidence="11" key="1">
    <citation type="journal article" date="2023" name="Science">
        <title>Genome structures resolve the early diversification of teleost fishes.</title>
        <authorList>
            <person name="Parey E."/>
            <person name="Louis A."/>
            <person name="Montfort J."/>
            <person name="Bouchez O."/>
            <person name="Roques C."/>
            <person name="Iampietro C."/>
            <person name="Lluch J."/>
            <person name="Castinel A."/>
            <person name="Donnadieu C."/>
            <person name="Desvignes T."/>
            <person name="Floi Bucao C."/>
            <person name="Jouanno E."/>
            <person name="Wen M."/>
            <person name="Mejri S."/>
            <person name="Dirks R."/>
            <person name="Jansen H."/>
            <person name="Henkel C."/>
            <person name="Chen W.J."/>
            <person name="Zahm M."/>
            <person name="Cabau C."/>
            <person name="Klopp C."/>
            <person name="Thompson A.W."/>
            <person name="Robinson-Rechavi M."/>
            <person name="Braasch I."/>
            <person name="Lecointre G."/>
            <person name="Bobe J."/>
            <person name="Postlethwait J.H."/>
            <person name="Berthelot C."/>
            <person name="Roest Crollius H."/>
            <person name="Guiguen Y."/>
        </authorList>
    </citation>
    <scope>NUCLEOTIDE SEQUENCE</scope>
    <source>
        <strain evidence="11">Concon-B</strain>
    </source>
</reference>
<dbReference type="PROSITE" id="PS50088">
    <property type="entry name" value="ANK_REPEAT"/>
    <property type="match status" value="2"/>
</dbReference>
<dbReference type="Gene3D" id="1.25.40.20">
    <property type="entry name" value="Ankyrin repeat-containing domain"/>
    <property type="match status" value="1"/>
</dbReference>
<feature type="region of interest" description="Disordered" evidence="9">
    <location>
        <begin position="470"/>
        <end position="497"/>
    </location>
</feature>
<evidence type="ECO:0000256" key="7">
    <source>
        <dbReference type="PROSITE-ProRule" id="PRU00023"/>
    </source>
</evidence>
<evidence type="ECO:0000256" key="9">
    <source>
        <dbReference type="SAM" id="MobiDB-lite"/>
    </source>
</evidence>
<dbReference type="GO" id="GO:0006915">
    <property type="term" value="P:apoptotic process"/>
    <property type="evidence" value="ECO:0007669"/>
    <property type="project" value="UniProtKB-KW"/>
</dbReference>
<feature type="domain" description="SH3" evidence="10">
    <location>
        <begin position="665"/>
        <end position="725"/>
    </location>
</feature>
<feature type="region of interest" description="Disordered" evidence="9">
    <location>
        <begin position="122"/>
        <end position="249"/>
    </location>
</feature>